<evidence type="ECO:0000313" key="3">
    <source>
        <dbReference type="Proteomes" id="UP000001861"/>
    </source>
</evidence>
<dbReference type="EMBL" id="AACS02000008">
    <property type="protein sequence ID" value="EAU86286.2"/>
    <property type="molecule type" value="Genomic_DNA"/>
</dbReference>
<dbReference type="InParanoid" id="A8NQ91"/>
<dbReference type="HOGENOM" id="CLU_024199_2_0_1"/>
<feature type="domain" description="F-box" evidence="1">
    <location>
        <begin position="45"/>
        <end position="99"/>
    </location>
</feature>
<evidence type="ECO:0000259" key="1">
    <source>
        <dbReference type="PROSITE" id="PS50181"/>
    </source>
</evidence>
<sequence>MAHVLSQSHVDLQITVLKERREALAKELAALDANICSLSTQRNDLTPISRLPNEMLQRIFAFVRASTKLKMYRRIIRITHVCRRWRHVAVSQSELWSYITDRPAPLVPVLFERAKSVPLTVDLCREPVFDEDEERLQKTLSQMDTACILRIRGLTRTLESRADRLPPTAPLLHTLHFENFDEREVDLFFTEGGREFNYPNLRMLIFKGCYVPCDWQALKELTTFHSTQGKYVDGDGWESEQLLGTLETMSKLKYLKLDALDRRSSSSTRRVIALPHLKRLQLSGSSSPIRHFLAHIAIPENAYVHIATSDFRHSDSPGGTTSVLPQRLMHNYGSSPPTSTSIHGQASVCTHAIPLHSLELSSSQHYFHSGDVFCYAWPEPVEFPVPEHKRWLVYELSDSVDSLNSPPSFLDILFLNNIRHLSIRDWFDAIFPLRKIVEALSTVEELYLREPVSVLMLAQLHDDISRPESTDGNATMPEAPCCFPRLKKLTFEKAVFECGSEQSSTHNFDRLQFSHIKEVLKVREERGYGIHTVEFNECWGLSSAQLDELASFVGDGLISPDEERDPSEMNASEKMILVSVHIVWL</sequence>
<reference evidence="2 3" key="1">
    <citation type="journal article" date="2010" name="Proc. Natl. Acad. Sci. U.S.A.">
        <title>Insights into evolution of multicellular fungi from the assembled chromosomes of the mushroom Coprinopsis cinerea (Coprinus cinereus).</title>
        <authorList>
            <person name="Stajich J.E."/>
            <person name="Wilke S.K."/>
            <person name="Ahren D."/>
            <person name="Au C.H."/>
            <person name="Birren B.W."/>
            <person name="Borodovsky M."/>
            <person name="Burns C."/>
            <person name="Canback B."/>
            <person name="Casselton L.A."/>
            <person name="Cheng C.K."/>
            <person name="Deng J."/>
            <person name="Dietrich F.S."/>
            <person name="Fargo D.C."/>
            <person name="Farman M.L."/>
            <person name="Gathman A.C."/>
            <person name="Goldberg J."/>
            <person name="Guigo R."/>
            <person name="Hoegger P.J."/>
            <person name="Hooker J.B."/>
            <person name="Huggins A."/>
            <person name="James T.Y."/>
            <person name="Kamada T."/>
            <person name="Kilaru S."/>
            <person name="Kodira C."/>
            <person name="Kues U."/>
            <person name="Kupfer D."/>
            <person name="Kwan H.S."/>
            <person name="Lomsadze A."/>
            <person name="Li W."/>
            <person name="Lilly W.W."/>
            <person name="Ma L.J."/>
            <person name="Mackey A.J."/>
            <person name="Manning G."/>
            <person name="Martin F."/>
            <person name="Muraguchi H."/>
            <person name="Natvig D.O."/>
            <person name="Palmerini H."/>
            <person name="Ramesh M.A."/>
            <person name="Rehmeyer C.J."/>
            <person name="Roe B.A."/>
            <person name="Shenoy N."/>
            <person name="Stanke M."/>
            <person name="Ter-Hovhannisyan V."/>
            <person name="Tunlid A."/>
            <person name="Velagapudi R."/>
            <person name="Vision T.J."/>
            <person name="Zeng Q."/>
            <person name="Zolan M.E."/>
            <person name="Pukkila P.J."/>
        </authorList>
    </citation>
    <scope>NUCLEOTIDE SEQUENCE [LARGE SCALE GENOMIC DNA]</scope>
    <source>
        <strain evidence="3">Okayama-7 / 130 / ATCC MYA-4618 / FGSC 9003</strain>
    </source>
</reference>
<dbReference type="RefSeq" id="XP_001835501.2">
    <property type="nucleotide sequence ID" value="XM_001835449.2"/>
</dbReference>
<dbReference type="PROSITE" id="PS50181">
    <property type="entry name" value="FBOX"/>
    <property type="match status" value="1"/>
</dbReference>
<organism evidence="2 3">
    <name type="scientific">Coprinopsis cinerea (strain Okayama-7 / 130 / ATCC MYA-4618 / FGSC 9003)</name>
    <name type="common">Inky cap fungus</name>
    <name type="synonym">Hormographiella aspergillata</name>
    <dbReference type="NCBI Taxonomy" id="240176"/>
    <lineage>
        <taxon>Eukaryota</taxon>
        <taxon>Fungi</taxon>
        <taxon>Dikarya</taxon>
        <taxon>Basidiomycota</taxon>
        <taxon>Agaricomycotina</taxon>
        <taxon>Agaricomycetes</taxon>
        <taxon>Agaricomycetidae</taxon>
        <taxon>Agaricales</taxon>
        <taxon>Agaricineae</taxon>
        <taxon>Psathyrellaceae</taxon>
        <taxon>Coprinopsis</taxon>
    </lineage>
</organism>
<comment type="caution">
    <text evidence="2">The sequence shown here is derived from an EMBL/GenBank/DDBJ whole genome shotgun (WGS) entry which is preliminary data.</text>
</comment>
<dbReference type="Gene3D" id="1.20.1280.50">
    <property type="match status" value="1"/>
</dbReference>
<evidence type="ECO:0000313" key="2">
    <source>
        <dbReference type="EMBL" id="EAU86286.2"/>
    </source>
</evidence>
<dbReference type="AlphaFoldDB" id="A8NQ91"/>
<dbReference type="InterPro" id="IPR036047">
    <property type="entry name" value="F-box-like_dom_sf"/>
</dbReference>
<dbReference type="GeneID" id="6012033"/>
<dbReference type="KEGG" id="cci:CC1G_08010"/>
<keyword evidence="3" id="KW-1185">Reference proteome</keyword>
<gene>
    <name evidence="2" type="ORF">CC1G_08010</name>
</gene>
<dbReference type="Pfam" id="PF12937">
    <property type="entry name" value="F-box-like"/>
    <property type="match status" value="1"/>
</dbReference>
<proteinExistence type="predicted"/>
<name>A8NQ91_COPC7</name>
<dbReference type="VEuPathDB" id="FungiDB:CC1G_08010"/>
<protein>
    <recommendedName>
        <fullName evidence="1">F-box domain-containing protein</fullName>
    </recommendedName>
</protein>
<accession>A8NQ91</accession>
<dbReference type="InterPro" id="IPR001810">
    <property type="entry name" value="F-box_dom"/>
</dbReference>
<dbReference type="SUPFAM" id="SSF81383">
    <property type="entry name" value="F-box domain"/>
    <property type="match status" value="1"/>
</dbReference>
<dbReference type="OrthoDB" id="2269034at2759"/>
<dbReference type="Proteomes" id="UP000001861">
    <property type="component" value="Unassembled WGS sequence"/>
</dbReference>